<evidence type="ECO:0000313" key="11">
    <source>
        <dbReference type="Proteomes" id="UP001459277"/>
    </source>
</evidence>
<dbReference type="Proteomes" id="UP001459277">
    <property type="component" value="Unassembled WGS sequence"/>
</dbReference>
<feature type="transmembrane region" description="Helical" evidence="8">
    <location>
        <begin position="235"/>
        <end position="255"/>
    </location>
</feature>
<keyword evidence="11" id="KW-1185">Reference proteome</keyword>
<feature type="transmembrane region" description="Helical" evidence="8">
    <location>
        <begin position="76"/>
        <end position="97"/>
    </location>
</feature>
<evidence type="ECO:0000256" key="3">
    <source>
        <dbReference type="ARBA" id="ARBA00022448"/>
    </source>
</evidence>
<evidence type="ECO:0000256" key="2">
    <source>
        <dbReference type="ARBA" id="ARBA00006939"/>
    </source>
</evidence>
<keyword evidence="3 8" id="KW-0813">Transport</keyword>
<keyword evidence="4 8" id="KW-0812">Transmembrane</keyword>
<comment type="caution">
    <text evidence="10">The sequence shown here is derived from an EMBL/GenBank/DDBJ whole genome shotgun (WGS) entry which is preliminary data.</text>
</comment>
<dbReference type="GO" id="GO:0005385">
    <property type="term" value="F:zinc ion transmembrane transporter activity"/>
    <property type="evidence" value="ECO:0007669"/>
    <property type="project" value="InterPro"/>
</dbReference>
<dbReference type="Pfam" id="PF02535">
    <property type="entry name" value="Zip"/>
    <property type="match status" value="2"/>
</dbReference>
<evidence type="ECO:0000256" key="5">
    <source>
        <dbReference type="ARBA" id="ARBA00022989"/>
    </source>
</evidence>
<feature type="transmembrane region" description="Helical" evidence="8">
    <location>
        <begin position="133"/>
        <end position="153"/>
    </location>
</feature>
<protein>
    <submittedName>
        <fullName evidence="10">Uncharacterized protein</fullName>
    </submittedName>
</protein>
<comment type="subcellular location">
    <subcellularLocation>
        <location evidence="1 8">Membrane</location>
        <topology evidence="1 8">Multi-pass membrane protein</topology>
    </subcellularLocation>
</comment>
<feature type="transmembrane region" description="Helical" evidence="8">
    <location>
        <begin position="267"/>
        <end position="286"/>
    </location>
</feature>
<evidence type="ECO:0000256" key="9">
    <source>
        <dbReference type="SAM" id="SignalP"/>
    </source>
</evidence>
<dbReference type="PANTHER" id="PTHR11040:SF35">
    <property type="entry name" value="ZINC TRANSPORTER 5"/>
    <property type="match status" value="1"/>
</dbReference>
<comment type="caution">
    <text evidence="8">Lacks conserved residue(s) required for the propagation of feature annotation.</text>
</comment>
<keyword evidence="7 8" id="KW-0472">Membrane</keyword>
<proteinExistence type="inferred from homology"/>
<evidence type="ECO:0000256" key="4">
    <source>
        <dbReference type="ARBA" id="ARBA00022692"/>
    </source>
</evidence>
<comment type="similarity">
    <text evidence="2 8">Belongs to the ZIP transporter (TC 2.A.5) family.</text>
</comment>
<dbReference type="PANTHER" id="PTHR11040">
    <property type="entry name" value="ZINC/IRON TRANSPORTER"/>
    <property type="match status" value="1"/>
</dbReference>
<evidence type="ECO:0000256" key="8">
    <source>
        <dbReference type="RuleBase" id="RU362088"/>
    </source>
</evidence>
<dbReference type="AlphaFoldDB" id="A0AAW2C6R7"/>
<feature type="transmembrane region" description="Helical" evidence="8">
    <location>
        <begin position="40"/>
        <end position="64"/>
    </location>
</feature>
<dbReference type="InterPro" id="IPR004698">
    <property type="entry name" value="Zn/Fe_permease_fun/pln"/>
</dbReference>
<feature type="chain" id="PRO_5043542368" evidence="9">
    <location>
        <begin position="25"/>
        <end position="287"/>
    </location>
</feature>
<reference evidence="10 11" key="1">
    <citation type="submission" date="2024-01" db="EMBL/GenBank/DDBJ databases">
        <title>A telomere-to-telomere, gap-free genome of sweet tea (Lithocarpus litseifolius).</title>
        <authorList>
            <person name="Zhou J."/>
        </authorList>
    </citation>
    <scope>NUCLEOTIDE SEQUENCE [LARGE SCALE GENOMIC DNA]</scope>
    <source>
        <strain evidence="10">Zhou-2022a</strain>
        <tissue evidence="10">Leaf</tissue>
    </source>
</reference>
<sequence length="287" mass="30930">MAKFQQLLITLFCILFLLPSSVFGECTCDDEDEVQDKSQALNYKIIGFVSILLANALGVCTLLGRTVPALRHEKDIFFLIKAFAAGVILSTGFIHVLPDAFENLTSPCLSESPWQDFPFTGFVAMMNLMRHRVITQVLELGIVVHSVIIGISVGTSMNPETIKPLVGALTFHQFFEGIGLGGCITQAKFKSKAVAIMSLFFSLTTPVGIVIGLAISSVYSESSPTALIVQGLLDSASAGILIYMALVDLLAADFMSKRMQNNGRLQIGANVALLLGTGLMTFLAKWA</sequence>
<evidence type="ECO:0000256" key="7">
    <source>
        <dbReference type="ARBA" id="ARBA00023136"/>
    </source>
</evidence>
<dbReference type="EMBL" id="JAZDWU010000008">
    <property type="protein sequence ID" value="KAK9993262.1"/>
    <property type="molecule type" value="Genomic_DNA"/>
</dbReference>
<dbReference type="InterPro" id="IPR003689">
    <property type="entry name" value="ZIP"/>
</dbReference>
<feature type="transmembrane region" description="Helical" evidence="8">
    <location>
        <begin position="194"/>
        <end position="215"/>
    </location>
</feature>
<dbReference type="GO" id="GO:0005886">
    <property type="term" value="C:plasma membrane"/>
    <property type="evidence" value="ECO:0007669"/>
    <property type="project" value="TreeGrafter"/>
</dbReference>
<keyword evidence="5 8" id="KW-1133">Transmembrane helix</keyword>
<evidence type="ECO:0000256" key="1">
    <source>
        <dbReference type="ARBA" id="ARBA00004141"/>
    </source>
</evidence>
<organism evidence="10 11">
    <name type="scientific">Lithocarpus litseifolius</name>
    <dbReference type="NCBI Taxonomy" id="425828"/>
    <lineage>
        <taxon>Eukaryota</taxon>
        <taxon>Viridiplantae</taxon>
        <taxon>Streptophyta</taxon>
        <taxon>Embryophyta</taxon>
        <taxon>Tracheophyta</taxon>
        <taxon>Spermatophyta</taxon>
        <taxon>Magnoliopsida</taxon>
        <taxon>eudicotyledons</taxon>
        <taxon>Gunneridae</taxon>
        <taxon>Pentapetalae</taxon>
        <taxon>rosids</taxon>
        <taxon>fabids</taxon>
        <taxon>Fagales</taxon>
        <taxon>Fagaceae</taxon>
        <taxon>Lithocarpus</taxon>
    </lineage>
</organism>
<name>A0AAW2C6R7_9ROSI</name>
<evidence type="ECO:0000313" key="10">
    <source>
        <dbReference type="EMBL" id="KAK9993262.1"/>
    </source>
</evidence>
<keyword evidence="6 8" id="KW-0406">Ion transport</keyword>
<keyword evidence="9" id="KW-0732">Signal</keyword>
<feature type="signal peptide" evidence="9">
    <location>
        <begin position="1"/>
        <end position="24"/>
    </location>
</feature>
<dbReference type="NCBIfam" id="TIGR00820">
    <property type="entry name" value="zip"/>
    <property type="match status" value="1"/>
</dbReference>
<accession>A0AAW2C6R7</accession>
<gene>
    <name evidence="10" type="ORF">SO802_022965</name>
</gene>
<evidence type="ECO:0000256" key="6">
    <source>
        <dbReference type="ARBA" id="ARBA00023065"/>
    </source>
</evidence>